<evidence type="ECO:0000313" key="2">
    <source>
        <dbReference type="Proteomes" id="UP001379533"/>
    </source>
</evidence>
<protein>
    <submittedName>
        <fullName evidence="1">Uncharacterized protein</fullName>
    </submittedName>
</protein>
<name>A0ABZ2K110_9BACT</name>
<dbReference type="Proteomes" id="UP001379533">
    <property type="component" value="Chromosome"/>
</dbReference>
<reference evidence="1 2" key="1">
    <citation type="submission" date="2021-12" db="EMBL/GenBank/DDBJ databases">
        <title>Discovery of the Pendulisporaceae a myxobacterial family with distinct sporulation behavior and unique specialized metabolism.</title>
        <authorList>
            <person name="Garcia R."/>
            <person name="Popoff A."/>
            <person name="Bader C.D."/>
            <person name="Loehr J."/>
            <person name="Walesch S."/>
            <person name="Walt C."/>
            <person name="Boldt J."/>
            <person name="Bunk B."/>
            <person name="Haeckl F.J.F.P.J."/>
            <person name="Gunesch A.P."/>
            <person name="Birkelbach J."/>
            <person name="Nuebel U."/>
            <person name="Pietschmann T."/>
            <person name="Bach T."/>
            <person name="Mueller R."/>
        </authorList>
    </citation>
    <scope>NUCLEOTIDE SEQUENCE [LARGE SCALE GENOMIC DNA]</scope>
    <source>
        <strain evidence="1 2">MSr12523</strain>
    </source>
</reference>
<gene>
    <name evidence="1" type="ORF">LZC95_28690</name>
</gene>
<dbReference type="EMBL" id="CP089982">
    <property type="protein sequence ID" value="WXA90429.1"/>
    <property type="molecule type" value="Genomic_DNA"/>
</dbReference>
<dbReference type="RefSeq" id="WP_394841041.1">
    <property type="nucleotide sequence ID" value="NZ_CP089982.1"/>
</dbReference>
<sequence length="299" mass="31899">MPFSCPIVSKWCLVFGFDLHEALGPLGIHPWQRWISISTARWLGGDSQSSSVFGDGNGFLKRGSDTRYLRPHICLSNAAPPISFFWDSGLIIPNILLGATKTIWGPYSIKANITDKGDNPAVHLPLLNVGVDLAIASSTVCSKPFDLPSTVSIQLASSVLLGMTIGDLVGNASNMLLDSILSMFLSLGLGHSMNGLHRLLTNPKRGPALRSLGEKLAPILSSEMAEGKISQTFLREFIIKGIGDIMKDGHYVSHGLHDGAMKLVEALGERISGNVNDASDRIARGGLSAFLSPVGGSVR</sequence>
<keyword evidence="2" id="KW-1185">Reference proteome</keyword>
<organism evidence="1 2">
    <name type="scientific">Pendulispora brunnea</name>
    <dbReference type="NCBI Taxonomy" id="2905690"/>
    <lineage>
        <taxon>Bacteria</taxon>
        <taxon>Pseudomonadati</taxon>
        <taxon>Myxococcota</taxon>
        <taxon>Myxococcia</taxon>
        <taxon>Myxococcales</taxon>
        <taxon>Sorangiineae</taxon>
        <taxon>Pendulisporaceae</taxon>
        <taxon>Pendulispora</taxon>
    </lineage>
</organism>
<proteinExistence type="predicted"/>
<accession>A0ABZ2K110</accession>
<evidence type="ECO:0000313" key="1">
    <source>
        <dbReference type="EMBL" id="WXA90429.1"/>
    </source>
</evidence>